<keyword evidence="3" id="KW-1185">Reference proteome</keyword>
<comment type="caution">
    <text evidence="2">The sequence shown here is derived from an EMBL/GenBank/DDBJ whole genome shotgun (WGS) entry which is preliminary data.</text>
</comment>
<dbReference type="Proteomes" id="UP001180724">
    <property type="component" value="Unassembled WGS sequence"/>
</dbReference>
<evidence type="ECO:0000313" key="2">
    <source>
        <dbReference type="EMBL" id="MDT0616722.1"/>
    </source>
</evidence>
<dbReference type="SUPFAM" id="SSF102405">
    <property type="entry name" value="MCP/YpsA-like"/>
    <property type="match status" value="1"/>
</dbReference>
<evidence type="ECO:0000259" key="1">
    <source>
        <dbReference type="Pfam" id="PF10686"/>
    </source>
</evidence>
<protein>
    <submittedName>
        <fullName evidence="2">SLOG family protein</fullName>
    </submittedName>
</protein>
<dbReference type="EMBL" id="JAVRFH010000324">
    <property type="protein sequence ID" value="MDT0616722.1"/>
    <property type="molecule type" value="Genomic_DNA"/>
</dbReference>
<proteinExistence type="predicted"/>
<name>A0ABU3B2P0_9ACTN</name>
<dbReference type="RefSeq" id="WP_311586361.1">
    <property type="nucleotide sequence ID" value="NZ_JAVRFH010000324.1"/>
</dbReference>
<feature type="domain" description="YspA cpYpsA-related SLOG" evidence="1">
    <location>
        <begin position="1"/>
        <end position="63"/>
    </location>
</feature>
<gene>
    <name evidence="2" type="ORF">RM812_42350</name>
</gene>
<dbReference type="InterPro" id="IPR019627">
    <property type="entry name" value="YAcAr"/>
</dbReference>
<organism evidence="2 3">
    <name type="scientific">Streptomyces lancefieldiae</name>
    <dbReference type="NCBI Taxonomy" id="3075520"/>
    <lineage>
        <taxon>Bacteria</taxon>
        <taxon>Bacillati</taxon>
        <taxon>Actinomycetota</taxon>
        <taxon>Actinomycetes</taxon>
        <taxon>Kitasatosporales</taxon>
        <taxon>Streptomycetaceae</taxon>
        <taxon>Streptomyces</taxon>
    </lineage>
</organism>
<sequence length="116" mass="12832">MRLLICGGRDFNDRKLFRETMEQKHGIKLIIHGGAKGVDTMADTWAKAHGIPVVRMDALWDAHGKRAGGLRNQAMLHPDAVLAFPGGNGTADMVRRGEKAGLPVQVIDKNYWEDEL</sequence>
<accession>A0ABU3B2P0</accession>
<dbReference type="Pfam" id="PF10686">
    <property type="entry name" value="YAcAr"/>
    <property type="match status" value="1"/>
</dbReference>
<reference evidence="2" key="1">
    <citation type="submission" date="2024-05" db="EMBL/GenBank/DDBJ databases">
        <title>30 novel species of actinomycetes from the DSMZ collection.</title>
        <authorList>
            <person name="Nouioui I."/>
        </authorList>
    </citation>
    <scope>NUCLEOTIDE SEQUENCE</scope>
    <source>
        <strain evidence="2">DSM 40712</strain>
    </source>
</reference>
<evidence type="ECO:0000313" key="3">
    <source>
        <dbReference type="Proteomes" id="UP001180724"/>
    </source>
</evidence>